<feature type="compositionally biased region" description="Low complexity" evidence="2">
    <location>
        <begin position="279"/>
        <end position="289"/>
    </location>
</feature>
<dbReference type="AlphaFoldDB" id="A0A484LS88"/>
<dbReference type="OrthoDB" id="1862401at2759"/>
<evidence type="ECO:0000313" key="4">
    <source>
        <dbReference type="Proteomes" id="UP000595140"/>
    </source>
</evidence>
<dbReference type="Pfam" id="PF02458">
    <property type="entry name" value="Transferase"/>
    <property type="match status" value="1"/>
</dbReference>
<dbReference type="InterPro" id="IPR023213">
    <property type="entry name" value="CAT-like_dom_sf"/>
</dbReference>
<dbReference type="Proteomes" id="UP000595140">
    <property type="component" value="Unassembled WGS sequence"/>
</dbReference>
<feature type="region of interest" description="Disordered" evidence="2">
    <location>
        <begin position="266"/>
        <end position="289"/>
    </location>
</feature>
<evidence type="ECO:0000256" key="1">
    <source>
        <dbReference type="ARBA" id="ARBA00009861"/>
    </source>
</evidence>
<dbReference type="PANTHER" id="PTHR31642:SF160">
    <property type="entry name" value="HXXXD-TYPE ACYL-TRANSFERASE FAMILY PROTEIN"/>
    <property type="match status" value="1"/>
</dbReference>
<dbReference type="PANTHER" id="PTHR31642">
    <property type="entry name" value="TRICHOTHECENE 3-O-ACETYLTRANSFERASE"/>
    <property type="match status" value="1"/>
</dbReference>
<evidence type="ECO:0000256" key="2">
    <source>
        <dbReference type="SAM" id="MobiDB-lite"/>
    </source>
</evidence>
<organism evidence="3 4">
    <name type="scientific">Cuscuta campestris</name>
    <dbReference type="NCBI Taxonomy" id="132261"/>
    <lineage>
        <taxon>Eukaryota</taxon>
        <taxon>Viridiplantae</taxon>
        <taxon>Streptophyta</taxon>
        <taxon>Embryophyta</taxon>
        <taxon>Tracheophyta</taxon>
        <taxon>Spermatophyta</taxon>
        <taxon>Magnoliopsida</taxon>
        <taxon>eudicotyledons</taxon>
        <taxon>Gunneridae</taxon>
        <taxon>Pentapetalae</taxon>
        <taxon>asterids</taxon>
        <taxon>lamiids</taxon>
        <taxon>Solanales</taxon>
        <taxon>Convolvulaceae</taxon>
        <taxon>Cuscuteae</taxon>
        <taxon>Cuscuta</taxon>
        <taxon>Cuscuta subgen. Grammica</taxon>
        <taxon>Cuscuta sect. Cleistogrammica</taxon>
    </lineage>
</organism>
<name>A0A484LS88_9ASTE</name>
<gene>
    <name evidence="3" type="ORF">CCAM_LOCUS21198</name>
</gene>
<evidence type="ECO:0000313" key="3">
    <source>
        <dbReference type="EMBL" id="VFQ79422.1"/>
    </source>
</evidence>
<dbReference type="GO" id="GO:0016747">
    <property type="term" value="F:acyltransferase activity, transferring groups other than amino-acyl groups"/>
    <property type="evidence" value="ECO:0007669"/>
    <property type="project" value="TreeGrafter"/>
</dbReference>
<protein>
    <submittedName>
        <fullName evidence="3">Uncharacterized protein</fullName>
    </submittedName>
</protein>
<sequence>MMRTTPIVVVDNSLRVDFIAKSVVKVAAAASQNKPHILRLSNLDLLAGRFPVTYFYFFRNPNHHPHQEAASTGLSSSVIDHFKFSLSPCLSLFYPFAGRIVANPATAEPEISCDNHGVLVVEARANIPLKELQFYDLNQCLEGGLMLVPAHQSATDDDFAVQVQITGYARGGLSLTVSFDHALGDASSFGKFLLTCPKRLHIPPIPSPSLTHVVSLYSLNPILTYAISADQIFHGLSPPSPDLSDLDWDMPSFRLLSESDEEVRPPKRKRKVCFPSYNPDASDSSDTDPSWNYRKKYLGGDHLPDGVEWNSDLEEGESGDSEVDSFTTEEIGGMTSDTEIFFAKPVGSPMKLMRFEQSKVLQSAVVYEFCIASISVNPSCFDFGEKLRRV</sequence>
<comment type="similarity">
    <text evidence="1">Belongs to the plant acyltransferase family.</text>
</comment>
<accession>A0A484LS88</accession>
<dbReference type="Gene3D" id="3.30.559.10">
    <property type="entry name" value="Chloramphenicol acetyltransferase-like domain"/>
    <property type="match status" value="1"/>
</dbReference>
<proteinExistence type="inferred from homology"/>
<dbReference type="EMBL" id="OOIL02001947">
    <property type="protein sequence ID" value="VFQ79422.1"/>
    <property type="molecule type" value="Genomic_DNA"/>
</dbReference>
<keyword evidence="4" id="KW-1185">Reference proteome</keyword>
<dbReference type="InterPro" id="IPR050317">
    <property type="entry name" value="Plant_Fungal_Acyltransferase"/>
</dbReference>
<reference evidence="3 4" key="1">
    <citation type="submission" date="2018-04" db="EMBL/GenBank/DDBJ databases">
        <authorList>
            <person name="Vogel A."/>
        </authorList>
    </citation>
    <scope>NUCLEOTIDE SEQUENCE [LARGE SCALE GENOMIC DNA]</scope>
</reference>